<feature type="signal peptide" evidence="2">
    <location>
        <begin position="1"/>
        <end position="24"/>
    </location>
</feature>
<dbReference type="SMR" id="A0A482XKZ9"/>
<dbReference type="Gene3D" id="2.20.20.150">
    <property type="match status" value="1"/>
</dbReference>
<dbReference type="InParanoid" id="A0A482XKZ9"/>
<dbReference type="AlphaFoldDB" id="A0A482XKZ9"/>
<evidence type="ECO:0000256" key="1">
    <source>
        <dbReference type="SAM" id="MobiDB-lite"/>
    </source>
</evidence>
<accession>A0A482XKZ9</accession>
<keyword evidence="2" id="KW-0732">Signal</keyword>
<evidence type="ECO:0000256" key="2">
    <source>
        <dbReference type="SAM" id="SignalP"/>
    </source>
</evidence>
<gene>
    <name evidence="3" type="ORF">LSTR_LSTR007598</name>
</gene>
<dbReference type="Gene3D" id="2.20.20.160">
    <property type="match status" value="2"/>
</dbReference>
<proteinExistence type="predicted"/>
<dbReference type="STRING" id="195883.A0A482XKZ9"/>
<dbReference type="Proteomes" id="UP000291343">
    <property type="component" value="Unassembled WGS sequence"/>
</dbReference>
<reference evidence="3 4" key="1">
    <citation type="journal article" date="2017" name="Gigascience">
        <title>Genome sequence of the small brown planthopper, Laodelphax striatellus.</title>
        <authorList>
            <person name="Zhu J."/>
            <person name="Jiang F."/>
            <person name="Wang X."/>
            <person name="Yang P."/>
            <person name="Bao Y."/>
            <person name="Zhao W."/>
            <person name="Wang W."/>
            <person name="Lu H."/>
            <person name="Wang Q."/>
            <person name="Cui N."/>
            <person name="Li J."/>
            <person name="Chen X."/>
            <person name="Luo L."/>
            <person name="Yu J."/>
            <person name="Kang L."/>
            <person name="Cui F."/>
        </authorList>
    </citation>
    <scope>NUCLEOTIDE SEQUENCE [LARGE SCALE GENOMIC DNA]</scope>
    <source>
        <strain evidence="3">Lst14</strain>
    </source>
</reference>
<sequence length="344" mass="38776">MLTAGASERFLLIIFLQLLRSTTTSPSPATTLDDSKLPLIVFQQHHHHHHLGELPTTEMPPSSQDDYYAYNVAAKVGASDVTEIRTNRKHHYKHDDDDSDDDGEEIRGKKHHSTGAVEFNGKTAMRTLYQVGDSDSSLPECGAWAVCGKVDVYEPGRPWLEKQCRCPQATGATKGGRHTATTCSQLLTAQDGHTVVDKTRHYKVCEPVRRLPRCRYFRDVTWTLRSTAENGTQQTMHCLCPKGAVAYLIKRQAYQTSDNAIGYQYSFACSPQSRLRCQRKEPCRLFTVRKRQELLDEVNTNTLCQCPHGHTCPTHHTHQPGVVQGKTYLEENVRTYSGYCLPSN</sequence>
<comment type="caution">
    <text evidence="3">The sequence shown here is derived from an EMBL/GenBank/DDBJ whole genome shotgun (WGS) entry which is preliminary data.</text>
</comment>
<evidence type="ECO:0000313" key="4">
    <source>
        <dbReference type="Proteomes" id="UP000291343"/>
    </source>
</evidence>
<dbReference type="OrthoDB" id="8177523at2759"/>
<evidence type="ECO:0000313" key="3">
    <source>
        <dbReference type="EMBL" id="RZF46482.1"/>
    </source>
</evidence>
<dbReference type="EMBL" id="QKKF02006189">
    <property type="protein sequence ID" value="RZF46482.1"/>
    <property type="molecule type" value="Genomic_DNA"/>
</dbReference>
<organism evidence="3 4">
    <name type="scientific">Laodelphax striatellus</name>
    <name type="common">Small brown planthopper</name>
    <name type="synonym">Delphax striatella</name>
    <dbReference type="NCBI Taxonomy" id="195883"/>
    <lineage>
        <taxon>Eukaryota</taxon>
        <taxon>Metazoa</taxon>
        <taxon>Ecdysozoa</taxon>
        <taxon>Arthropoda</taxon>
        <taxon>Hexapoda</taxon>
        <taxon>Insecta</taxon>
        <taxon>Pterygota</taxon>
        <taxon>Neoptera</taxon>
        <taxon>Paraneoptera</taxon>
        <taxon>Hemiptera</taxon>
        <taxon>Auchenorrhyncha</taxon>
        <taxon>Fulgoroidea</taxon>
        <taxon>Delphacidae</taxon>
        <taxon>Criomorphinae</taxon>
        <taxon>Laodelphax</taxon>
    </lineage>
</organism>
<dbReference type="Pfam" id="PF11581">
    <property type="entry name" value="Argos"/>
    <property type="match status" value="1"/>
</dbReference>
<keyword evidence="4" id="KW-1185">Reference proteome</keyword>
<dbReference type="FunCoup" id="A0A482XKZ9">
    <property type="interactions" value="98"/>
</dbReference>
<dbReference type="InterPro" id="IPR021633">
    <property type="entry name" value="Argos"/>
</dbReference>
<name>A0A482XKZ9_LAOST</name>
<evidence type="ECO:0008006" key="5">
    <source>
        <dbReference type="Google" id="ProtNLM"/>
    </source>
</evidence>
<feature type="chain" id="PRO_5019839105" description="Protein giant-lens" evidence="2">
    <location>
        <begin position="25"/>
        <end position="344"/>
    </location>
</feature>
<feature type="region of interest" description="Disordered" evidence="1">
    <location>
        <begin position="85"/>
        <end position="116"/>
    </location>
</feature>
<protein>
    <recommendedName>
        <fullName evidence="5">Protein giant-lens</fullName>
    </recommendedName>
</protein>